<evidence type="ECO:0000256" key="1">
    <source>
        <dbReference type="SAM" id="MobiDB-lite"/>
    </source>
</evidence>
<evidence type="ECO:0000313" key="2">
    <source>
        <dbReference type="EMBL" id="KAG6958837.1"/>
    </source>
</evidence>
<feature type="compositionally biased region" description="Basic residues" evidence="1">
    <location>
        <begin position="61"/>
        <end position="72"/>
    </location>
</feature>
<dbReference type="EMBL" id="JAENGY010000648">
    <property type="protein sequence ID" value="KAG6958837.1"/>
    <property type="molecule type" value="Genomic_DNA"/>
</dbReference>
<dbReference type="AlphaFoldDB" id="A0A8J5M601"/>
<reference evidence="2" key="1">
    <citation type="submission" date="2021-01" db="EMBL/GenBank/DDBJ databases">
        <title>Phytophthora aleatoria, a newly-described species from Pinus radiata is distinct from Phytophthora cactorum isolates based on comparative genomics.</title>
        <authorList>
            <person name="Mcdougal R."/>
            <person name="Panda P."/>
            <person name="Williams N."/>
            <person name="Studholme D.J."/>
        </authorList>
    </citation>
    <scope>NUCLEOTIDE SEQUENCE</scope>
    <source>
        <strain evidence="2">NZFS 4037</strain>
    </source>
</reference>
<keyword evidence="3" id="KW-1185">Reference proteome</keyword>
<proteinExistence type="predicted"/>
<feature type="non-terminal residue" evidence="2">
    <location>
        <position position="1"/>
    </location>
</feature>
<dbReference type="Proteomes" id="UP000709295">
    <property type="component" value="Unassembled WGS sequence"/>
</dbReference>
<sequence length="119" mass="13165">PLVLHTVELSIKRQTIEWIATVVGSVPSRAEAHFPGQGNRQRLEDAGHRPVLGEAEDTLVRKKYANGSRSKRANSFTTTERATNSSDEDADRRMSFSTHSTRFASKRRSTAAESAVNPN</sequence>
<evidence type="ECO:0000313" key="3">
    <source>
        <dbReference type="Proteomes" id="UP000709295"/>
    </source>
</evidence>
<organism evidence="2 3">
    <name type="scientific">Phytophthora aleatoria</name>
    <dbReference type="NCBI Taxonomy" id="2496075"/>
    <lineage>
        <taxon>Eukaryota</taxon>
        <taxon>Sar</taxon>
        <taxon>Stramenopiles</taxon>
        <taxon>Oomycota</taxon>
        <taxon>Peronosporomycetes</taxon>
        <taxon>Peronosporales</taxon>
        <taxon>Peronosporaceae</taxon>
        <taxon>Phytophthora</taxon>
    </lineage>
</organism>
<accession>A0A8J5M601</accession>
<comment type="caution">
    <text evidence="2">The sequence shown here is derived from an EMBL/GenBank/DDBJ whole genome shotgun (WGS) entry which is preliminary data.</text>
</comment>
<feature type="region of interest" description="Disordered" evidence="1">
    <location>
        <begin position="30"/>
        <end position="119"/>
    </location>
</feature>
<gene>
    <name evidence="2" type="ORF">JG688_00010350</name>
</gene>
<name>A0A8J5M601_9STRA</name>
<feature type="compositionally biased region" description="Polar residues" evidence="1">
    <location>
        <begin position="73"/>
        <end position="85"/>
    </location>
</feature>
<protein>
    <submittedName>
        <fullName evidence="2">Uncharacterized protein</fullName>
    </submittedName>
</protein>